<evidence type="ECO:0000256" key="6">
    <source>
        <dbReference type="ARBA" id="ARBA00023004"/>
    </source>
</evidence>
<evidence type="ECO:0000256" key="2">
    <source>
        <dbReference type="ARBA" id="ARBA00022559"/>
    </source>
</evidence>
<keyword evidence="2" id="KW-0575">Peroxidase</keyword>
<comment type="cofactor">
    <cofactor evidence="1">
        <name>heme b</name>
        <dbReference type="ChEBI" id="CHEBI:60344"/>
    </cofactor>
</comment>
<dbReference type="InterPro" id="IPR000028">
    <property type="entry name" value="Chloroperoxidase"/>
</dbReference>
<keyword evidence="6" id="KW-0408">Iron</keyword>
<evidence type="ECO:0000256" key="5">
    <source>
        <dbReference type="ARBA" id="ARBA00023002"/>
    </source>
</evidence>
<name>A0A8H3FJS6_9LECA</name>
<dbReference type="InterPro" id="IPR036851">
    <property type="entry name" value="Chloroperoxidase-like_sf"/>
</dbReference>
<dbReference type="PANTHER" id="PTHR33577">
    <property type="entry name" value="STERIGMATOCYSTIN BIOSYNTHESIS PEROXIDASE STCC-RELATED"/>
    <property type="match status" value="1"/>
</dbReference>
<keyword evidence="3" id="KW-0349">Heme</keyword>
<feature type="chain" id="PRO_5034441660" description="Heme haloperoxidase family profile domain-containing protein" evidence="8">
    <location>
        <begin position="18"/>
        <end position="234"/>
    </location>
</feature>
<gene>
    <name evidence="10" type="ORF">HETSPECPRED_005723</name>
</gene>
<dbReference type="GO" id="GO:0046872">
    <property type="term" value="F:metal ion binding"/>
    <property type="evidence" value="ECO:0007669"/>
    <property type="project" value="UniProtKB-KW"/>
</dbReference>
<keyword evidence="5" id="KW-0560">Oxidoreductase</keyword>
<evidence type="ECO:0000313" key="10">
    <source>
        <dbReference type="EMBL" id="CAF9925020.1"/>
    </source>
</evidence>
<dbReference type="GO" id="GO:0004601">
    <property type="term" value="F:peroxidase activity"/>
    <property type="evidence" value="ECO:0007669"/>
    <property type="project" value="UniProtKB-KW"/>
</dbReference>
<evidence type="ECO:0000256" key="7">
    <source>
        <dbReference type="ARBA" id="ARBA00025795"/>
    </source>
</evidence>
<comment type="similarity">
    <text evidence="7">Belongs to the chloroperoxidase family.</text>
</comment>
<evidence type="ECO:0000256" key="1">
    <source>
        <dbReference type="ARBA" id="ARBA00001970"/>
    </source>
</evidence>
<reference evidence="10" key="1">
    <citation type="submission" date="2021-03" db="EMBL/GenBank/DDBJ databases">
        <authorList>
            <person name="Tagirdzhanova G."/>
        </authorList>
    </citation>
    <scope>NUCLEOTIDE SEQUENCE</scope>
</reference>
<keyword evidence="8" id="KW-0732">Signal</keyword>
<dbReference type="EMBL" id="CAJPDS010000037">
    <property type="protein sequence ID" value="CAF9925020.1"/>
    <property type="molecule type" value="Genomic_DNA"/>
</dbReference>
<keyword evidence="4" id="KW-0479">Metal-binding</keyword>
<dbReference type="Gene3D" id="1.10.489.10">
    <property type="entry name" value="Chloroperoxidase-like"/>
    <property type="match status" value="1"/>
</dbReference>
<dbReference type="Pfam" id="PF01328">
    <property type="entry name" value="Peroxidase_2"/>
    <property type="match status" value="1"/>
</dbReference>
<feature type="domain" description="Heme haloperoxidase family profile" evidence="9">
    <location>
        <begin position="20"/>
        <end position="225"/>
    </location>
</feature>
<evidence type="ECO:0000259" key="9">
    <source>
        <dbReference type="PROSITE" id="PS51405"/>
    </source>
</evidence>
<dbReference type="AlphaFoldDB" id="A0A8H3FJS6"/>
<proteinExistence type="inferred from homology"/>
<feature type="signal peptide" evidence="8">
    <location>
        <begin position="1"/>
        <end position="17"/>
    </location>
</feature>
<dbReference type="SUPFAM" id="SSF47571">
    <property type="entry name" value="Cloroperoxidase"/>
    <property type="match status" value="1"/>
</dbReference>
<sequence length="234" mass="25972">MLLKVGLFLLSATLANCDPAGHHWQAPLSTDIRSPCPGVNALANHGFLPRNGLNISLDQFITGVTEGLNFETNFTIFAVAVYQPFTTTGYNNTLNLNDLDHHAIPGEHDGSLSRNDLFFGDNHSFNPSIWSTVFSHFHNTTTISIPTAARARKARFAAAQALNPDFTPNLNASLNETPLYLKAMQGQDNDTKTEYVRILFEEERIPYKEGWRRSVKPVTLADINQLMLEIEAAT</sequence>
<keyword evidence="11" id="KW-1185">Reference proteome</keyword>
<protein>
    <recommendedName>
        <fullName evidence="9">Heme haloperoxidase family profile domain-containing protein</fullName>
    </recommendedName>
</protein>
<comment type="caution">
    <text evidence="10">The sequence shown here is derived from an EMBL/GenBank/DDBJ whole genome shotgun (WGS) entry which is preliminary data.</text>
</comment>
<organism evidence="10 11">
    <name type="scientific">Heterodermia speciosa</name>
    <dbReference type="NCBI Taxonomy" id="116794"/>
    <lineage>
        <taxon>Eukaryota</taxon>
        <taxon>Fungi</taxon>
        <taxon>Dikarya</taxon>
        <taxon>Ascomycota</taxon>
        <taxon>Pezizomycotina</taxon>
        <taxon>Lecanoromycetes</taxon>
        <taxon>OSLEUM clade</taxon>
        <taxon>Lecanoromycetidae</taxon>
        <taxon>Caliciales</taxon>
        <taxon>Physciaceae</taxon>
        <taxon>Heterodermia</taxon>
    </lineage>
</organism>
<dbReference type="OrthoDB" id="407298at2759"/>
<evidence type="ECO:0000256" key="8">
    <source>
        <dbReference type="SAM" id="SignalP"/>
    </source>
</evidence>
<evidence type="ECO:0000256" key="3">
    <source>
        <dbReference type="ARBA" id="ARBA00022617"/>
    </source>
</evidence>
<dbReference type="PROSITE" id="PS51405">
    <property type="entry name" value="HEME_HALOPEROXIDASE"/>
    <property type="match status" value="1"/>
</dbReference>
<dbReference type="Proteomes" id="UP000664521">
    <property type="component" value="Unassembled WGS sequence"/>
</dbReference>
<evidence type="ECO:0000256" key="4">
    <source>
        <dbReference type="ARBA" id="ARBA00022723"/>
    </source>
</evidence>
<accession>A0A8H3FJS6</accession>
<dbReference type="PANTHER" id="PTHR33577:SF19">
    <property type="entry name" value="HEME HALOPEROXIDASE FAMILY PROFILE DOMAIN-CONTAINING PROTEIN-RELATED"/>
    <property type="match status" value="1"/>
</dbReference>
<evidence type="ECO:0000313" key="11">
    <source>
        <dbReference type="Proteomes" id="UP000664521"/>
    </source>
</evidence>